<reference evidence="1" key="2">
    <citation type="submission" date="2023-05" db="EMBL/GenBank/DDBJ databases">
        <authorList>
            <person name="Fouks B."/>
        </authorList>
    </citation>
    <scope>NUCLEOTIDE SEQUENCE</scope>
    <source>
        <strain evidence="1">Stay&amp;Tobe</strain>
        <tissue evidence="1">Testes</tissue>
    </source>
</reference>
<evidence type="ECO:0000313" key="2">
    <source>
        <dbReference type="Proteomes" id="UP001233999"/>
    </source>
</evidence>
<dbReference type="EMBL" id="JASPKZ010007499">
    <property type="protein sequence ID" value="KAJ9583911.1"/>
    <property type="molecule type" value="Genomic_DNA"/>
</dbReference>
<sequence length="145" mass="16598">MVSAMNHAKTLLKSLEILRKDAKIKFAELFTSSKSLSEQIFHCDLTVPRLSSRQFPSSPSWIHRSRQKKDMLLFKQSTLCLITCMISSQQHSGNRLACQLLEPKSYKLPHSQKRSGQNGQLYKSQQHHCLPQICGEIKTILQGFK</sequence>
<evidence type="ECO:0000313" key="1">
    <source>
        <dbReference type="EMBL" id="KAJ9583911.1"/>
    </source>
</evidence>
<gene>
    <name evidence="1" type="ORF">L9F63_021743</name>
</gene>
<name>A0AAD7ZP10_DIPPU</name>
<accession>A0AAD7ZP10</accession>
<reference evidence="1" key="1">
    <citation type="journal article" date="2023" name="IScience">
        <title>Live-bearing cockroach genome reveals convergent evolutionary mechanisms linked to viviparity in insects and beyond.</title>
        <authorList>
            <person name="Fouks B."/>
            <person name="Harrison M.C."/>
            <person name="Mikhailova A.A."/>
            <person name="Marchal E."/>
            <person name="English S."/>
            <person name="Carruthers M."/>
            <person name="Jennings E.C."/>
            <person name="Chiamaka E.L."/>
            <person name="Frigard R.A."/>
            <person name="Pippel M."/>
            <person name="Attardo G.M."/>
            <person name="Benoit J.B."/>
            <person name="Bornberg-Bauer E."/>
            <person name="Tobe S.S."/>
        </authorList>
    </citation>
    <scope>NUCLEOTIDE SEQUENCE</scope>
    <source>
        <strain evidence="1">Stay&amp;Tobe</strain>
    </source>
</reference>
<feature type="non-terminal residue" evidence="1">
    <location>
        <position position="145"/>
    </location>
</feature>
<dbReference type="Proteomes" id="UP001233999">
    <property type="component" value="Unassembled WGS sequence"/>
</dbReference>
<keyword evidence="2" id="KW-1185">Reference proteome</keyword>
<comment type="caution">
    <text evidence="1">The sequence shown here is derived from an EMBL/GenBank/DDBJ whole genome shotgun (WGS) entry which is preliminary data.</text>
</comment>
<dbReference type="AlphaFoldDB" id="A0AAD7ZP10"/>
<organism evidence="1 2">
    <name type="scientific">Diploptera punctata</name>
    <name type="common">Pacific beetle cockroach</name>
    <dbReference type="NCBI Taxonomy" id="6984"/>
    <lineage>
        <taxon>Eukaryota</taxon>
        <taxon>Metazoa</taxon>
        <taxon>Ecdysozoa</taxon>
        <taxon>Arthropoda</taxon>
        <taxon>Hexapoda</taxon>
        <taxon>Insecta</taxon>
        <taxon>Pterygota</taxon>
        <taxon>Neoptera</taxon>
        <taxon>Polyneoptera</taxon>
        <taxon>Dictyoptera</taxon>
        <taxon>Blattodea</taxon>
        <taxon>Blaberoidea</taxon>
        <taxon>Blaberidae</taxon>
        <taxon>Diplopterinae</taxon>
        <taxon>Diploptera</taxon>
    </lineage>
</organism>
<proteinExistence type="predicted"/>
<protein>
    <submittedName>
        <fullName evidence="1">Uncharacterized protein</fullName>
    </submittedName>
</protein>